<gene>
    <name evidence="1" type="ORF">ZEAMMB73_Zm00001d016064</name>
</gene>
<dbReference type="InParanoid" id="A0A1D6H5A3"/>
<dbReference type="PaxDb" id="4577-AC185427.5_FGP004"/>
<organism evidence="1">
    <name type="scientific">Zea mays</name>
    <name type="common">Maize</name>
    <dbReference type="NCBI Taxonomy" id="4577"/>
    <lineage>
        <taxon>Eukaryota</taxon>
        <taxon>Viridiplantae</taxon>
        <taxon>Streptophyta</taxon>
        <taxon>Embryophyta</taxon>
        <taxon>Tracheophyta</taxon>
        <taxon>Spermatophyta</taxon>
        <taxon>Magnoliopsida</taxon>
        <taxon>Liliopsida</taxon>
        <taxon>Poales</taxon>
        <taxon>Poaceae</taxon>
        <taxon>PACMAD clade</taxon>
        <taxon>Panicoideae</taxon>
        <taxon>Andropogonodae</taxon>
        <taxon>Andropogoneae</taxon>
        <taxon>Tripsacinae</taxon>
        <taxon>Zea</taxon>
    </lineage>
</organism>
<protein>
    <submittedName>
        <fullName evidence="1">Uncharacterized protein</fullName>
    </submittedName>
</protein>
<accession>A0A1D6H5A3</accession>
<name>A0A1D6H5A3_MAIZE</name>
<dbReference type="AlphaFoldDB" id="A0A1D6H5A3"/>
<proteinExistence type="predicted"/>
<evidence type="ECO:0000313" key="1">
    <source>
        <dbReference type="EMBL" id="AQK70002.1"/>
    </source>
</evidence>
<dbReference type="EMBL" id="CM000781">
    <property type="protein sequence ID" value="AQK70002.1"/>
    <property type="molecule type" value="Genomic_DNA"/>
</dbReference>
<reference evidence="1" key="1">
    <citation type="submission" date="2015-12" db="EMBL/GenBank/DDBJ databases">
        <title>Update maize B73 reference genome by single molecule sequencing technologies.</title>
        <authorList>
            <consortium name="Maize Genome Sequencing Project"/>
            <person name="Ware D."/>
        </authorList>
    </citation>
    <scope>NUCLEOTIDE SEQUENCE</scope>
    <source>
        <tissue evidence="1">Seedling</tissue>
    </source>
</reference>
<sequence length="187" mass="20960">MALCPHVIEIKGFLLPWTTGREQYCCCVLRLAAGLGASCTACSGRGGTKEPLGLLRQGEEIRRAQPWWEEELGLGVVGREEQGASACCLAARRWELGWSLREAAMEERRCHGWLHQVGEEEGRLYQAITWRGRERAGAAICRAEALDMSASFNRWQRLRWFGHGLESYGPTKIGLSVAYKSMKTCEN</sequence>